<dbReference type="RefSeq" id="XP_007313868.1">
    <property type="nucleotide sequence ID" value="XM_007313806.1"/>
</dbReference>
<sequence>MPPMRVLAGPGLDSLVPITDIVNTGASHSITSDLFEGEVAVNIKGFTDPDGHVLDSEYFNREERKGVTWSIQVQGRFLQTYSADDILFGNTFDKPLKLPWGSGAALKFMKFVDPTMDHDLASPTKPWALSPLISTMPYFAHAKMNYNDDKSSLVAPFPAEQSLMDDTSQLTMATVNSLDDSPASSASSSSSSLSSATSSTSTTSSKKMLDLGRKKKEPRMDNLTTAAARRSYFHETNNRRKVIFGPEDVITTDFCYGFLEFSPGLSLRLPGGVSFDLMKYWDGQPVRFVCCERKNSPNSDVVNGDSNEDPWGRIFWCIAIEPAFTTEDENVAQGVESA</sequence>
<dbReference type="InterPro" id="IPR013897">
    <property type="entry name" value="Duc1"/>
</dbReference>
<evidence type="ECO:0000259" key="2">
    <source>
        <dbReference type="Pfam" id="PF08588"/>
    </source>
</evidence>
<dbReference type="KEGG" id="sla:SERLADRAFT_457630"/>
<dbReference type="OrthoDB" id="2119945at2759"/>
<feature type="compositionally biased region" description="Low complexity" evidence="1">
    <location>
        <begin position="177"/>
        <end position="205"/>
    </location>
</feature>
<evidence type="ECO:0000313" key="3">
    <source>
        <dbReference type="EMBL" id="EGO29626.1"/>
    </source>
</evidence>
<reference evidence="3" key="1">
    <citation type="submission" date="2011-04" db="EMBL/GenBank/DDBJ databases">
        <title>Evolution of plant cell wall degrading machinery underlies the functional diversity of forest fungi.</title>
        <authorList>
            <consortium name="US DOE Joint Genome Institute (JGI-PGF)"/>
            <person name="Eastwood D.C."/>
            <person name="Floudas D."/>
            <person name="Binder M."/>
            <person name="Majcherczyk A."/>
            <person name="Schneider P."/>
            <person name="Aerts A."/>
            <person name="Asiegbu F.O."/>
            <person name="Baker S.E."/>
            <person name="Barry K."/>
            <person name="Bendiksby M."/>
            <person name="Blumentritt M."/>
            <person name="Coutinho P.M."/>
            <person name="Cullen D."/>
            <person name="Cullen D."/>
            <person name="Gathman A."/>
            <person name="Goodell B."/>
            <person name="Henrissat B."/>
            <person name="Ihrmark K."/>
            <person name="Kauserud H."/>
            <person name="Kohler A."/>
            <person name="LaButti K."/>
            <person name="Lapidus A."/>
            <person name="Lavin J.L."/>
            <person name="Lee Y.-H."/>
            <person name="Lindquist E."/>
            <person name="Lilly W."/>
            <person name="Lucas S."/>
            <person name="Morin E."/>
            <person name="Murat C."/>
            <person name="Oguiza J.A."/>
            <person name="Park J."/>
            <person name="Pisabarro A.G."/>
            <person name="Riley R."/>
            <person name="Rosling A."/>
            <person name="Salamov A."/>
            <person name="Schmidt O."/>
            <person name="Schmutz J."/>
            <person name="Skrede I."/>
            <person name="Stenlid J."/>
            <person name="Wiebenga A."/>
            <person name="Xie X."/>
            <person name="Kues U."/>
            <person name="Hibbett D.S."/>
            <person name="Hoffmeister D."/>
            <person name="Hogberg N."/>
            <person name="Martin F."/>
            <person name="Grigoriev I.V."/>
            <person name="Watkinson S.C."/>
        </authorList>
    </citation>
    <scope>NUCLEOTIDE SEQUENCE</scope>
    <source>
        <strain evidence="3">S7.9</strain>
    </source>
</reference>
<gene>
    <name evidence="3" type="ORF">SERLADRAFT_457630</name>
</gene>
<protein>
    <recommendedName>
        <fullName evidence="2">Domain of unknown function at the cortex 1 domain-containing protein</fullName>
    </recommendedName>
</protein>
<dbReference type="Pfam" id="PF08588">
    <property type="entry name" value="Duc1"/>
    <property type="match status" value="1"/>
</dbReference>
<feature type="domain" description="Domain of unknown function at the cortex 1" evidence="2">
    <location>
        <begin position="4"/>
        <end position="300"/>
    </location>
</feature>
<dbReference type="EMBL" id="GL945429">
    <property type="protein sequence ID" value="EGO29626.1"/>
    <property type="molecule type" value="Genomic_DNA"/>
</dbReference>
<dbReference type="PANTHER" id="PTHR34826:SF2">
    <property type="entry name" value="UPF0590 PROTEIN C409.17C"/>
    <property type="match status" value="1"/>
</dbReference>
<name>F8NGY4_SERL9</name>
<organism>
    <name type="scientific">Serpula lacrymans var. lacrymans (strain S7.9)</name>
    <name type="common">Dry rot fungus</name>
    <dbReference type="NCBI Taxonomy" id="578457"/>
    <lineage>
        <taxon>Eukaryota</taxon>
        <taxon>Fungi</taxon>
        <taxon>Dikarya</taxon>
        <taxon>Basidiomycota</taxon>
        <taxon>Agaricomycotina</taxon>
        <taxon>Agaricomycetes</taxon>
        <taxon>Agaricomycetidae</taxon>
        <taxon>Boletales</taxon>
        <taxon>Coniophorineae</taxon>
        <taxon>Serpulaceae</taxon>
        <taxon>Serpula</taxon>
    </lineage>
</organism>
<proteinExistence type="predicted"/>
<feature type="region of interest" description="Disordered" evidence="1">
    <location>
        <begin position="177"/>
        <end position="221"/>
    </location>
</feature>
<dbReference type="AlphaFoldDB" id="F8NGY4"/>
<dbReference type="Proteomes" id="UP000008064">
    <property type="component" value="Unassembled WGS sequence"/>
</dbReference>
<accession>F8NGY4</accession>
<dbReference type="GeneID" id="18817559"/>
<evidence type="ECO:0000256" key="1">
    <source>
        <dbReference type="SAM" id="MobiDB-lite"/>
    </source>
</evidence>
<dbReference type="PANTHER" id="PTHR34826">
    <property type="entry name" value="UPF0590 PROTEIN C409.17C"/>
    <property type="match status" value="1"/>
</dbReference>
<dbReference type="HOGENOM" id="CLU_047849_1_1_1"/>